<dbReference type="InterPro" id="IPR052954">
    <property type="entry name" value="GPCR-Ligand_Int"/>
</dbReference>
<dbReference type="AlphaFoldDB" id="A0A813XDH6"/>
<reference evidence="7" key="1">
    <citation type="submission" date="2021-02" db="EMBL/GenBank/DDBJ databases">
        <authorList>
            <person name="Nowell W R."/>
        </authorList>
    </citation>
    <scope>NUCLEOTIDE SEQUENCE</scope>
</reference>
<dbReference type="PANTHER" id="PTHR46641:SF22">
    <property type="entry name" value="PROCTOLIN RECEPTOR, ISOFORM A"/>
    <property type="match status" value="1"/>
</dbReference>
<evidence type="ECO:0000313" key="8">
    <source>
        <dbReference type="EMBL" id="CAF3651291.1"/>
    </source>
</evidence>
<comment type="caution">
    <text evidence="7">The sequence shown here is derived from an EMBL/GenBank/DDBJ whole genome shotgun (WGS) entry which is preliminary data.</text>
</comment>
<keyword evidence="2 5" id="KW-0812">Transmembrane</keyword>
<accession>A0A813XDH6</accession>
<dbReference type="InterPro" id="IPR000276">
    <property type="entry name" value="GPCR_Rhodpsn"/>
</dbReference>
<dbReference type="Proteomes" id="UP000681722">
    <property type="component" value="Unassembled WGS sequence"/>
</dbReference>
<feature type="transmembrane region" description="Helical" evidence="5">
    <location>
        <begin position="260"/>
        <end position="283"/>
    </location>
</feature>
<dbReference type="PANTHER" id="PTHR46641">
    <property type="entry name" value="FMRFAMIDE RECEPTOR-RELATED"/>
    <property type="match status" value="1"/>
</dbReference>
<feature type="transmembrane region" description="Helical" evidence="5">
    <location>
        <begin position="111"/>
        <end position="130"/>
    </location>
</feature>
<dbReference type="CDD" id="cd14978">
    <property type="entry name" value="7tmA_FMRFamide_R-like"/>
    <property type="match status" value="1"/>
</dbReference>
<evidence type="ECO:0000256" key="5">
    <source>
        <dbReference type="SAM" id="Phobius"/>
    </source>
</evidence>
<organism evidence="7 9">
    <name type="scientific">Didymodactylos carnosus</name>
    <dbReference type="NCBI Taxonomy" id="1234261"/>
    <lineage>
        <taxon>Eukaryota</taxon>
        <taxon>Metazoa</taxon>
        <taxon>Spiralia</taxon>
        <taxon>Gnathifera</taxon>
        <taxon>Rotifera</taxon>
        <taxon>Eurotatoria</taxon>
        <taxon>Bdelloidea</taxon>
        <taxon>Philodinida</taxon>
        <taxon>Philodinidae</taxon>
        <taxon>Didymodactylos</taxon>
    </lineage>
</organism>
<evidence type="ECO:0000256" key="1">
    <source>
        <dbReference type="ARBA" id="ARBA00004370"/>
    </source>
</evidence>
<evidence type="ECO:0000313" key="9">
    <source>
        <dbReference type="Proteomes" id="UP000663829"/>
    </source>
</evidence>
<keyword evidence="9" id="KW-1185">Reference proteome</keyword>
<name>A0A813XDH6_9BILA</name>
<feature type="transmembrane region" description="Helical" evidence="5">
    <location>
        <begin position="30"/>
        <end position="52"/>
    </location>
</feature>
<evidence type="ECO:0000313" key="7">
    <source>
        <dbReference type="EMBL" id="CAF0863733.1"/>
    </source>
</evidence>
<gene>
    <name evidence="7" type="ORF">GPM918_LOCUS6724</name>
    <name evidence="8" type="ORF">SRO942_LOCUS6724</name>
</gene>
<dbReference type="EMBL" id="CAJOBC010001051">
    <property type="protein sequence ID" value="CAF3651291.1"/>
    <property type="molecule type" value="Genomic_DNA"/>
</dbReference>
<dbReference type="GO" id="GO:0004930">
    <property type="term" value="F:G protein-coupled receptor activity"/>
    <property type="evidence" value="ECO:0007669"/>
    <property type="project" value="InterPro"/>
</dbReference>
<keyword evidence="4 5" id="KW-0472">Membrane</keyword>
<evidence type="ECO:0000256" key="3">
    <source>
        <dbReference type="ARBA" id="ARBA00022989"/>
    </source>
</evidence>
<sequence>MRDIRGVTGNILAIIVLTKRRMIMSSTNNYLMILALVDIFYLLLTMTLNVAAHPCFIHRSSSEIISTIARPIADWSSNASVWLTVTFTIERWVAITYPLQSRTWCTVYHARRIISGVLFAALIATLPSAFETKLVRVKNNQTNSYRIEAQHTSLLKSKLYQKFYFNFVTFAIIWIPLILLFIFNTILIVYVHRSKKSSQNSIDGIKLRRHHRTTQNEQRKTTIMLIAVVIVFTVCQIPQAISLTIASYNEELAISTKLLIYNNFANSLVALNASINFVLYCCFSDRFRSTFRSSFSFLNKCYNLYFPGAMKKNFYTNSFEQINTKDINSSFSLHSKTLGKITLPTSYSRSNMINDASTNPRYSTSVEQQQCQQKARMNGKYSLLSRLKSISNKQQKWKKSKHENESTESTESPLLSIVKNNTFLSPKQLPKPSNLLEKIFNSKNELNYIQICDNKKNFEPLRDRSTLKRVSKSFTHPTSNSNDELFRKRYYSNGHFKNRESEDNLQQPSLKLCPNTHNDTNSIYHSFSSLKSILSNENNDVWIKRLDLQHRSPSTSSNSHESLLWGEILDVQV</sequence>
<proteinExistence type="predicted"/>
<evidence type="ECO:0000256" key="2">
    <source>
        <dbReference type="ARBA" id="ARBA00022692"/>
    </source>
</evidence>
<evidence type="ECO:0000256" key="4">
    <source>
        <dbReference type="ARBA" id="ARBA00023136"/>
    </source>
</evidence>
<dbReference type="InterPro" id="IPR017452">
    <property type="entry name" value="GPCR_Rhodpsn_7TM"/>
</dbReference>
<dbReference type="PRINTS" id="PR00237">
    <property type="entry name" value="GPCRRHODOPSN"/>
</dbReference>
<keyword evidence="3 5" id="KW-1133">Transmembrane helix</keyword>
<dbReference type="PROSITE" id="PS50262">
    <property type="entry name" value="G_PROTEIN_RECEP_F1_2"/>
    <property type="match status" value="1"/>
</dbReference>
<evidence type="ECO:0000259" key="6">
    <source>
        <dbReference type="PROSITE" id="PS50262"/>
    </source>
</evidence>
<dbReference type="OrthoDB" id="10011262at2759"/>
<dbReference type="EMBL" id="CAJNOQ010001051">
    <property type="protein sequence ID" value="CAF0863733.1"/>
    <property type="molecule type" value="Genomic_DNA"/>
</dbReference>
<feature type="domain" description="G-protein coupled receptors family 1 profile" evidence="6">
    <location>
        <begin position="9"/>
        <end position="280"/>
    </location>
</feature>
<dbReference type="SUPFAM" id="SSF81321">
    <property type="entry name" value="Family A G protein-coupled receptor-like"/>
    <property type="match status" value="1"/>
</dbReference>
<dbReference type="Gene3D" id="1.20.1070.10">
    <property type="entry name" value="Rhodopsin 7-helix transmembrane proteins"/>
    <property type="match status" value="1"/>
</dbReference>
<comment type="subcellular location">
    <subcellularLocation>
        <location evidence="1">Membrane</location>
    </subcellularLocation>
</comment>
<dbReference type="Pfam" id="PF00001">
    <property type="entry name" value="7tm_1"/>
    <property type="match status" value="1"/>
</dbReference>
<feature type="transmembrane region" description="Helical" evidence="5">
    <location>
        <begin position="163"/>
        <end position="191"/>
    </location>
</feature>
<feature type="transmembrane region" description="Helical" evidence="5">
    <location>
        <begin position="222"/>
        <end position="248"/>
    </location>
</feature>
<feature type="transmembrane region" description="Helical" evidence="5">
    <location>
        <begin position="79"/>
        <end position="99"/>
    </location>
</feature>
<dbReference type="SMART" id="SM01381">
    <property type="entry name" value="7TM_GPCR_Srsx"/>
    <property type="match status" value="1"/>
</dbReference>
<dbReference type="GO" id="GO:0016020">
    <property type="term" value="C:membrane"/>
    <property type="evidence" value="ECO:0007669"/>
    <property type="project" value="UniProtKB-SubCell"/>
</dbReference>
<dbReference type="Proteomes" id="UP000663829">
    <property type="component" value="Unassembled WGS sequence"/>
</dbReference>
<protein>
    <recommendedName>
        <fullName evidence="6">G-protein coupled receptors family 1 profile domain-containing protein</fullName>
    </recommendedName>
</protein>